<sequence>MIGEFTSRSDDLEYPSMILKYSSPISVYISFLLYVLTNAAFITVIGYDINDNVSTPIAMRFGKELFGETGEKFMSILIAISAFGCASAMIFTF</sequence>
<evidence type="ECO:0000256" key="1">
    <source>
        <dbReference type="SAM" id="Phobius"/>
    </source>
</evidence>
<evidence type="ECO:0000313" key="2">
    <source>
        <dbReference type="EMBL" id="CAG8849015.1"/>
    </source>
</evidence>
<keyword evidence="3" id="KW-1185">Reference proteome</keyword>
<dbReference type="EMBL" id="CAJVQB010094428">
    <property type="protein sequence ID" value="CAG8849015.1"/>
    <property type="molecule type" value="Genomic_DNA"/>
</dbReference>
<evidence type="ECO:0000313" key="3">
    <source>
        <dbReference type="Proteomes" id="UP000789901"/>
    </source>
</evidence>
<reference evidence="2 3" key="1">
    <citation type="submission" date="2021-06" db="EMBL/GenBank/DDBJ databases">
        <authorList>
            <person name="Kallberg Y."/>
            <person name="Tangrot J."/>
            <person name="Rosling A."/>
        </authorList>
    </citation>
    <scope>NUCLEOTIDE SEQUENCE [LARGE SCALE GENOMIC DNA]</scope>
    <source>
        <strain evidence="2 3">120-4 pot B 10/14</strain>
    </source>
</reference>
<accession>A0ABN7X6E5</accession>
<feature type="non-terminal residue" evidence="2">
    <location>
        <position position="93"/>
    </location>
</feature>
<keyword evidence="1" id="KW-0812">Transmembrane</keyword>
<dbReference type="Proteomes" id="UP000789901">
    <property type="component" value="Unassembled WGS sequence"/>
</dbReference>
<organism evidence="2 3">
    <name type="scientific">Gigaspora margarita</name>
    <dbReference type="NCBI Taxonomy" id="4874"/>
    <lineage>
        <taxon>Eukaryota</taxon>
        <taxon>Fungi</taxon>
        <taxon>Fungi incertae sedis</taxon>
        <taxon>Mucoromycota</taxon>
        <taxon>Glomeromycotina</taxon>
        <taxon>Glomeromycetes</taxon>
        <taxon>Diversisporales</taxon>
        <taxon>Gigasporaceae</taxon>
        <taxon>Gigaspora</taxon>
    </lineage>
</organism>
<gene>
    <name evidence="2" type="ORF">GMARGA_LOCUS39478</name>
</gene>
<comment type="caution">
    <text evidence="2">The sequence shown here is derived from an EMBL/GenBank/DDBJ whole genome shotgun (WGS) entry which is preliminary data.</text>
</comment>
<proteinExistence type="predicted"/>
<keyword evidence="1" id="KW-0472">Membrane</keyword>
<protein>
    <submittedName>
        <fullName evidence="2">25459_t:CDS:1</fullName>
    </submittedName>
</protein>
<feature type="non-terminal residue" evidence="2">
    <location>
        <position position="1"/>
    </location>
</feature>
<name>A0ABN7X6E5_GIGMA</name>
<keyword evidence="1" id="KW-1133">Transmembrane helix</keyword>
<feature type="transmembrane region" description="Helical" evidence="1">
    <location>
        <begin position="73"/>
        <end position="91"/>
    </location>
</feature>
<feature type="transmembrane region" description="Helical" evidence="1">
    <location>
        <begin position="25"/>
        <end position="47"/>
    </location>
</feature>
<dbReference type="Gene3D" id="1.20.1740.10">
    <property type="entry name" value="Amino acid/polyamine transporter I"/>
    <property type="match status" value="1"/>
</dbReference>